<name>A0A1B7NPZ0_9EURO</name>
<proteinExistence type="predicted"/>
<protein>
    <submittedName>
        <fullName evidence="2">Uncharacterized protein</fullName>
    </submittedName>
</protein>
<feature type="signal peptide" evidence="1">
    <location>
        <begin position="1"/>
        <end position="20"/>
    </location>
</feature>
<accession>A0A1B7NPZ0</accession>
<evidence type="ECO:0000313" key="3">
    <source>
        <dbReference type="Proteomes" id="UP000091918"/>
    </source>
</evidence>
<comment type="caution">
    <text evidence="2">The sequence shown here is derived from an EMBL/GenBank/DDBJ whole genome shotgun (WGS) entry which is preliminary data.</text>
</comment>
<gene>
    <name evidence="2" type="ORF">ACJ72_06804</name>
</gene>
<feature type="chain" id="PRO_5008598138" evidence="1">
    <location>
        <begin position="21"/>
        <end position="173"/>
    </location>
</feature>
<evidence type="ECO:0000256" key="1">
    <source>
        <dbReference type="SAM" id="SignalP"/>
    </source>
</evidence>
<sequence>MKLPLVSVGLCAVASMLAQATQQVDESGLDGIVRRMKFDNEGLLQGGLDGILRSFDKRGNVIDSARLDSEQLMVMARALNNKELASHWQNVNSSEVDENEVWSPEKHLLPRRFTDPEEVEDAQMSAAPLHHNLIRASKECQNIPCQVTLQCRAFNCRWCFSPPPGYGRSHCMK</sequence>
<organism evidence="2 3">
    <name type="scientific">Emergomyces africanus</name>
    <dbReference type="NCBI Taxonomy" id="1955775"/>
    <lineage>
        <taxon>Eukaryota</taxon>
        <taxon>Fungi</taxon>
        <taxon>Dikarya</taxon>
        <taxon>Ascomycota</taxon>
        <taxon>Pezizomycotina</taxon>
        <taxon>Eurotiomycetes</taxon>
        <taxon>Eurotiomycetidae</taxon>
        <taxon>Onygenales</taxon>
        <taxon>Ajellomycetaceae</taxon>
        <taxon>Emergomyces</taxon>
    </lineage>
</organism>
<dbReference type="Proteomes" id="UP000091918">
    <property type="component" value="Unassembled WGS sequence"/>
</dbReference>
<evidence type="ECO:0000313" key="2">
    <source>
        <dbReference type="EMBL" id="OAX78882.1"/>
    </source>
</evidence>
<reference evidence="2 3" key="1">
    <citation type="submission" date="2015-07" db="EMBL/GenBank/DDBJ databases">
        <title>Emmonsia species relationships and genome sequence.</title>
        <authorList>
            <person name="Cuomo C.A."/>
            <person name="Schwartz I.S."/>
            <person name="Kenyon C."/>
            <person name="de Hoog G.S."/>
            <person name="Govender N.P."/>
            <person name="Botha A."/>
            <person name="Moreno L."/>
            <person name="de Vries M."/>
            <person name="Munoz J.F."/>
            <person name="Stielow J.B."/>
        </authorList>
    </citation>
    <scope>NUCLEOTIDE SEQUENCE [LARGE SCALE GENOMIC DNA]</scope>
    <source>
        <strain evidence="2 3">CBS 136260</strain>
    </source>
</reference>
<dbReference type="AlphaFoldDB" id="A0A1B7NPZ0"/>
<dbReference type="EMBL" id="LGUA01001260">
    <property type="protein sequence ID" value="OAX78882.1"/>
    <property type="molecule type" value="Genomic_DNA"/>
</dbReference>
<keyword evidence="1" id="KW-0732">Signal</keyword>
<dbReference type="OrthoDB" id="3660917at2759"/>
<keyword evidence="3" id="KW-1185">Reference proteome</keyword>